<name>C7IX06_ORYSJ</name>
<reference evidence="1 2" key="1">
    <citation type="journal article" date="2005" name="Nature">
        <title>The map-based sequence of the rice genome.</title>
        <authorList>
            <consortium name="International rice genome sequencing project (IRGSP)"/>
            <person name="Matsumoto T."/>
            <person name="Wu J."/>
            <person name="Kanamori H."/>
            <person name="Katayose Y."/>
            <person name="Fujisawa M."/>
            <person name="Namiki N."/>
            <person name="Mizuno H."/>
            <person name="Yamamoto K."/>
            <person name="Antonio B.A."/>
            <person name="Baba T."/>
            <person name="Sakata K."/>
            <person name="Nagamura Y."/>
            <person name="Aoki H."/>
            <person name="Arikawa K."/>
            <person name="Arita K."/>
            <person name="Bito T."/>
            <person name="Chiden Y."/>
            <person name="Fujitsuka N."/>
            <person name="Fukunaka R."/>
            <person name="Hamada M."/>
            <person name="Harada C."/>
            <person name="Hayashi A."/>
            <person name="Hijishita S."/>
            <person name="Honda M."/>
            <person name="Hosokawa S."/>
            <person name="Ichikawa Y."/>
            <person name="Idonuma A."/>
            <person name="Iijima M."/>
            <person name="Ikeda M."/>
            <person name="Ikeno M."/>
            <person name="Ito K."/>
            <person name="Ito S."/>
            <person name="Ito T."/>
            <person name="Ito Y."/>
            <person name="Ito Y."/>
            <person name="Iwabuchi A."/>
            <person name="Kamiya K."/>
            <person name="Karasawa W."/>
            <person name="Kurita K."/>
            <person name="Katagiri S."/>
            <person name="Kikuta A."/>
            <person name="Kobayashi H."/>
            <person name="Kobayashi N."/>
            <person name="Machita K."/>
            <person name="Maehara T."/>
            <person name="Masukawa M."/>
            <person name="Mizubayashi T."/>
            <person name="Mukai Y."/>
            <person name="Nagasaki H."/>
            <person name="Nagata Y."/>
            <person name="Naito S."/>
            <person name="Nakashima M."/>
            <person name="Nakama Y."/>
            <person name="Nakamichi Y."/>
            <person name="Nakamura M."/>
            <person name="Meguro A."/>
            <person name="Negishi M."/>
            <person name="Ohta I."/>
            <person name="Ohta T."/>
            <person name="Okamoto M."/>
            <person name="Ono N."/>
            <person name="Saji S."/>
            <person name="Sakaguchi M."/>
            <person name="Sakai K."/>
            <person name="Shibata M."/>
            <person name="Shimokawa T."/>
            <person name="Song J."/>
            <person name="Takazaki Y."/>
            <person name="Terasawa K."/>
            <person name="Tsugane M."/>
            <person name="Tsuji K."/>
            <person name="Ueda S."/>
            <person name="Waki K."/>
            <person name="Yamagata H."/>
            <person name="Yamamoto M."/>
            <person name="Yamamoto S."/>
            <person name="Yamane H."/>
            <person name="Yoshiki S."/>
            <person name="Yoshihara R."/>
            <person name="Yukawa K."/>
            <person name="Zhong H."/>
            <person name="Yano M."/>
            <person name="Yuan Q."/>
            <person name="Ouyang S."/>
            <person name="Liu J."/>
            <person name="Jones K.M."/>
            <person name="Gansberger K."/>
            <person name="Moffat K."/>
            <person name="Hill J."/>
            <person name="Bera J."/>
            <person name="Fadrosh D."/>
            <person name="Jin S."/>
            <person name="Johri S."/>
            <person name="Kim M."/>
            <person name="Overton L."/>
            <person name="Reardon M."/>
            <person name="Tsitrin T."/>
            <person name="Vuong H."/>
            <person name="Weaver B."/>
            <person name="Ciecko A."/>
            <person name="Tallon L."/>
            <person name="Jackson J."/>
            <person name="Pai G."/>
            <person name="Aken S.V."/>
            <person name="Utterback T."/>
            <person name="Reidmuller S."/>
            <person name="Feldblyum T."/>
            <person name="Hsiao J."/>
            <person name="Zismann V."/>
            <person name="Iobst S."/>
            <person name="de Vazeille A.R."/>
            <person name="Buell C.R."/>
            <person name="Ying K."/>
            <person name="Li Y."/>
            <person name="Lu T."/>
            <person name="Huang Y."/>
            <person name="Zhao Q."/>
            <person name="Feng Q."/>
            <person name="Zhang L."/>
            <person name="Zhu J."/>
            <person name="Weng Q."/>
            <person name="Mu J."/>
            <person name="Lu Y."/>
            <person name="Fan D."/>
            <person name="Liu Y."/>
            <person name="Guan J."/>
            <person name="Zhang Y."/>
            <person name="Yu S."/>
            <person name="Liu X."/>
            <person name="Zhang Y."/>
            <person name="Hong G."/>
            <person name="Han B."/>
            <person name="Choisne N."/>
            <person name="Demange N."/>
            <person name="Orjeda G."/>
            <person name="Samain S."/>
            <person name="Cattolico L."/>
            <person name="Pelletier E."/>
            <person name="Couloux A."/>
            <person name="Segurens B."/>
            <person name="Wincker P."/>
            <person name="D'Hont A."/>
            <person name="Scarpelli C."/>
            <person name="Weissenbach J."/>
            <person name="Salanoubat M."/>
            <person name="Quetier F."/>
            <person name="Yu Y."/>
            <person name="Kim H.R."/>
            <person name="Rambo T."/>
            <person name="Currie J."/>
            <person name="Collura K."/>
            <person name="Luo M."/>
            <person name="Yang T."/>
            <person name="Ammiraju J.S.S."/>
            <person name="Engler F."/>
            <person name="Soderlund C."/>
            <person name="Wing R.A."/>
            <person name="Palmer L.E."/>
            <person name="de la Bastide M."/>
            <person name="Spiegel L."/>
            <person name="Nascimento L."/>
            <person name="Zutavern T."/>
            <person name="O'Shaughnessy A."/>
            <person name="Dike S."/>
            <person name="Dedhia N."/>
            <person name="Preston R."/>
            <person name="Balija V."/>
            <person name="McCombie W.R."/>
            <person name="Chow T."/>
            <person name="Chen H."/>
            <person name="Chung M."/>
            <person name="Chen C."/>
            <person name="Shaw J."/>
            <person name="Wu H."/>
            <person name="Hsiao K."/>
            <person name="Chao Y."/>
            <person name="Chu M."/>
            <person name="Cheng C."/>
            <person name="Hour A."/>
            <person name="Lee P."/>
            <person name="Lin S."/>
            <person name="Lin Y."/>
            <person name="Liou J."/>
            <person name="Liu S."/>
            <person name="Hsing Y."/>
            <person name="Raghuvanshi S."/>
            <person name="Mohanty A."/>
            <person name="Bharti A.K."/>
            <person name="Gaur A."/>
            <person name="Gupta V."/>
            <person name="Kumar D."/>
            <person name="Ravi V."/>
            <person name="Vij S."/>
            <person name="Kapur A."/>
            <person name="Khurana P."/>
            <person name="Khurana P."/>
            <person name="Khurana J.P."/>
            <person name="Tyagi A.K."/>
            <person name="Gaikwad K."/>
            <person name="Singh A."/>
            <person name="Dalal V."/>
            <person name="Srivastava S."/>
            <person name="Dixit A."/>
            <person name="Pal A.K."/>
            <person name="Ghazi I.A."/>
            <person name="Yadav M."/>
            <person name="Pandit A."/>
            <person name="Bhargava A."/>
            <person name="Sureshbabu K."/>
            <person name="Batra K."/>
            <person name="Sharma T.R."/>
            <person name="Mohapatra T."/>
            <person name="Singh N.K."/>
            <person name="Messing J."/>
            <person name="Nelson A.B."/>
            <person name="Fuks G."/>
            <person name="Kavchok S."/>
            <person name="Keizer G."/>
            <person name="Linton E."/>
            <person name="Llaca V."/>
            <person name="Song R."/>
            <person name="Tanyolac B."/>
            <person name="Young S."/>
            <person name="Ho-Il K."/>
            <person name="Hahn J.H."/>
            <person name="Sangsakoo G."/>
            <person name="Vanavichit A."/>
            <person name="de Mattos Luiz.A.T."/>
            <person name="Zimmer P.D."/>
            <person name="Malone G."/>
            <person name="Dellagostin O."/>
            <person name="de Oliveira A.C."/>
            <person name="Bevan M."/>
            <person name="Bancroft I."/>
            <person name="Minx P."/>
            <person name="Cordum H."/>
            <person name="Wilson R."/>
            <person name="Cheng Z."/>
            <person name="Jin W."/>
            <person name="Jiang J."/>
            <person name="Leong S.A."/>
            <person name="Iwama H."/>
            <person name="Gojobori T."/>
            <person name="Itoh T."/>
            <person name="Niimura Y."/>
            <person name="Fujii Y."/>
            <person name="Habara T."/>
            <person name="Sakai H."/>
            <person name="Sato Y."/>
            <person name="Wilson G."/>
            <person name="Kumar K."/>
            <person name="McCouch S."/>
            <person name="Juretic N."/>
            <person name="Hoen D."/>
            <person name="Wright S."/>
            <person name="Bruskiewich R."/>
            <person name="Bureau T."/>
            <person name="Miyao A."/>
            <person name="Hirochika H."/>
            <person name="Nishikawa T."/>
            <person name="Kadowaki K."/>
            <person name="Sugiura M."/>
            <person name="Burr B."/>
            <person name="Sasaki T."/>
        </authorList>
    </citation>
    <scope>NUCLEOTIDE SEQUENCE [LARGE SCALE GENOMIC DNA]</scope>
    <source>
        <strain evidence="2">cv. Nipponbare</strain>
    </source>
</reference>
<dbReference type="KEGG" id="dosa:Os01g0929800"/>
<evidence type="ECO:0000313" key="2">
    <source>
        <dbReference type="Proteomes" id="UP000000763"/>
    </source>
</evidence>
<dbReference type="Proteomes" id="UP000000763">
    <property type="component" value="Chromosome 1"/>
</dbReference>
<accession>C7IX06</accession>
<gene>
    <name evidence="1" type="ordered locus">Os01g0929800</name>
</gene>
<evidence type="ECO:0000313" key="1">
    <source>
        <dbReference type="EMBL" id="BAH91450.1"/>
    </source>
</evidence>
<reference evidence="2" key="2">
    <citation type="journal article" date="2008" name="Nucleic Acids Res.">
        <title>The rice annotation project database (RAP-DB): 2008 update.</title>
        <authorList>
            <consortium name="The rice annotation project (RAP)"/>
        </authorList>
    </citation>
    <scope>GENOME REANNOTATION</scope>
    <source>
        <strain evidence="2">cv. Nipponbare</strain>
    </source>
</reference>
<proteinExistence type="predicted"/>
<dbReference type="EMBL" id="AP008207">
    <property type="protein sequence ID" value="BAH91450.1"/>
    <property type="molecule type" value="Genomic_DNA"/>
</dbReference>
<sequence length="41" mass="4300">MMERLQSEVEQPVAQDKTSLVQPMTQNGIAVAAAAAPPPPP</sequence>
<dbReference type="AlphaFoldDB" id="C7IX06"/>
<organism evidence="1 2">
    <name type="scientific">Oryza sativa subsp. japonica</name>
    <name type="common">Rice</name>
    <dbReference type="NCBI Taxonomy" id="39947"/>
    <lineage>
        <taxon>Eukaryota</taxon>
        <taxon>Viridiplantae</taxon>
        <taxon>Streptophyta</taxon>
        <taxon>Embryophyta</taxon>
        <taxon>Tracheophyta</taxon>
        <taxon>Spermatophyta</taxon>
        <taxon>Magnoliopsida</taxon>
        <taxon>Liliopsida</taxon>
        <taxon>Poales</taxon>
        <taxon>Poaceae</taxon>
        <taxon>BOP clade</taxon>
        <taxon>Oryzoideae</taxon>
        <taxon>Oryzeae</taxon>
        <taxon>Oryzinae</taxon>
        <taxon>Oryza</taxon>
        <taxon>Oryza sativa</taxon>
    </lineage>
</organism>
<protein>
    <submittedName>
        <fullName evidence="1">Os01g0929800 protein</fullName>
    </submittedName>
</protein>